<dbReference type="AlphaFoldDB" id="A0A914RDE8"/>
<keyword evidence="2" id="KW-1185">Reference proteome</keyword>
<evidence type="ECO:0000313" key="3">
    <source>
        <dbReference type="WBParaSite" id="PDA_v2.g9681.t1"/>
    </source>
</evidence>
<dbReference type="Proteomes" id="UP000887578">
    <property type="component" value="Unplaced"/>
</dbReference>
<accession>A0A914RDE8</accession>
<feature type="region of interest" description="Disordered" evidence="1">
    <location>
        <begin position="33"/>
        <end position="66"/>
    </location>
</feature>
<organism evidence="2 3">
    <name type="scientific">Panagrolaimus davidi</name>
    <dbReference type="NCBI Taxonomy" id="227884"/>
    <lineage>
        <taxon>Eukaryota</taxon>
        <taxon>Metazoa</taxon>
        <taxon>Ecdysozoa</taxon>
        <taxon>Nematoda</taxon>
        <taxon>Chromadorea</taxon>
        <taxon>Rhabditida</taxon>
        <taxon>Tylenchina</taxon>
        <taxon>Panagrolaimomorpha</taxon>
        <taxon>Panagrolaimoidea</taxon>
        <taxon>Panagrolaimidae</taxon>
        <taxon>Panagrolaimus</taxon>
    </lineage>
</organism>
<name>A0A914RDE8_9BILA</name>
<reference evidence="3" key="1">
    <citation type="submission" date="2022-11" db="UniProtKB">
        <authorList>
            <consortium name="WormBaseParasite"/>
        </authorList>
    </citation>
    <scope>IDENTIFICATION</scope>
</reference>
<dbReference type="WBParaSite" id="PDA_v2.g9681.t1">
    <property type="protein sequence ID" value="PDA_v2.g9681.t1"/>
    <property type="gene ID" value="PDA_v2.g9681"/>
</dbReference>
<evidence type="ECO:0000256" key="1">
    <source>
        <dbReference type="SAM" id="MobiDB-lite"/>
    </source>
</evidence>
<feature type="compositionally biased region" description="Basic and acidic residues" evidence="1">
    <location>
        <begin position="41"/>
        <end position="51"/>
    </location>
</feature>
<evidence type="ECO:0000313" key="2">
    <source>
        <dbReference type="Proteomes" id="UP000887578"/>
    </source>
</evidence>
<proteinExistence type="predicted"/>
<feature type="compositionally biased region" description="Low complexity" evidence="1">
    <location>
        <begin position="52"/>
        <end position="66"/>
    </location>
</feature>
<protein>
    <submittedName>
        <fullName evidence="3">Uncharacterized protein</fullName>
    </submittedName>
</protein>
<sequence>MKYTLDRLILDLNFLLLYIGDLEMLDWFFKRVSSSPSTSKTTEKNNGKSSDRLNGSNSSSKTNGKVSDIVKSNIDAFSPSDDPLSTSSTKVVAEEVPKGGLFFSRCFDNSDCARLYMAMFKEH</sequence>